<dbReference type="SUPFAM" id="SSF46785">
    <property type="entry name" value="Winged helix' DNA-binding domain"/>
    <property type="match status" value="1"/>
</dbReference>
<dbReference type="GO" id="GO:0008171">
    <property type="term" value="F:O-methyltransferase activity"/>
    <property type="evidence" value="ECO:0007669"/>
    <property type="project" value="InterPro"/>
</dbReference>
<evidence type="ECO:0000313" key="7">
    <source>
        <dbReference type="Proteomes" id="UP000799423"/>
    </source>
</evidence>
<dbReference type="InterPro" id="IPR036388">
    <property type="entry name" value="WH-like_DNA-bd_sf"/>
</dbReference>
<dbReference type="OrthoDB" id="1606438at2759"/>
<dbReference type="InterPro" id="IPR012967">
    <property type="entry name" value="COMT_dimerisation"/>
</dbReference>
<accession>A0A6A7B079</accession>
<dbReference type="GO" id="GO:0032259">
    <property type="term" value="P:methylation"/>
    <property type="evidence" value="ECO:0007669"/>
    <property type="project" value="UniProtKB-KW"/>
</dbReference>
<feature type="domain" description="O-methyltransferase dimerisation" evidence="5">
    <location>
        <begin position="28"/>
        <end position="105"/>
    </location>
</feature>
<dbReference type="Pfam" id="PF08100">
    <property type="entry name" value="Dimerisation"/>
    <property type="match status" value="1"/>
</dbReference>
<dbReference type="AlphaFoldDB" id="A0A6A7B079"/>
<dbReference type="PROSITE" id="PS51683">
    <property type="entry name" value="SAM_OMT_II"/>
    <property type="match status" value="1"/>
</dbReference>
<keyword evidence="2" id="KW-0808">Transferase</keyword>
<keyword evidence="1" id="KW-0489">Methyltransferase</keyword>
<dbReference type="Gene3D" id="1.10.10.10">
    <property type="entry name" value="Winged helix-like DNA-binding domain superfamily/Winged helix DNA-binding domain"/>
    <property type="match status" value="1"/>
</dbReference>
<dbReference type="InterPro" id="IPR029063">
    <property type="entry name" value="SAM-dependent_MTases_sf"/>
</dbReference>
<proteinExistence type="predicted"/>
<feature type="domain" description="O-methyltransferase C-terminal" evidence="4">
    <location>
        <begin position="160"/>
        <end position="348"/>
    </location>
</feature>
<evidence type="ECO:0000256" key="1">
    <source>
        <dbReference type="ARBA" id="ARBA00022603"/>
    </source>
</evidence>
<protein>
    <submittedName>
        <fullName evidence="6">O-methyltransferase</fullName>
    </submittedName>
</protein>
<dbReference type="PANTHER" id="PTHR43712">
    <property type="entry name" value="PUTATIVE (AFU_ORTHOLOGUE AFUA_4G14580)-RELATED"/>
    <property type="match status" value="1"/>
</dbReference>
<name>A0A6A7B079_9PLEO</name>
<gene>
    <name evidence="6" type="ORF">T440DRAFT_455467</name>
</gene>
<dbReference type="PANTHER" id="PTHR43712:SF16">
    <property type="entry name" value="O-METHYLTRANSFERASE ELCB"/>
    <property type="match status" value="1"/>
</dbReference>
<dbReference type="Gene3D" id="3.40.50.150">
    <property type="entry name" value="Vaccinia Virus protein VP39"/>
    <property type="match status" value="1"/>
</dbReference>
<sequence length="380" mass="41886">MEQERNVLVDASQAMKRLSLGALGSMTETLFTFTDLQALHYIYHNKIPKHLPADGERSFAEIAGSAGVDEGRLRRFLQQAMVSNVFAETRPGFVSHTAVSRLLHQDPSAMDTVGFLLEDLAPAALQTVKAYEKWPNSSEPNETGFNVAESTSKSFYLHLADDPERARRFGAGMRFMTKGTLYDLGHLVQGYDWASLDAARATIVDVGGGHGSVSVALASAFSQLSFVVQDLPGTVESGASQLQPELRSRVTFMPHDFFQSQPVKDADVYLFRFIFHNWADKYAVKLLHALVPALKPGARIVIYEFLPDVVATTRWSKKQARNLDMVGALGWNSLERTAPGWTDLFAKADSRFSFVGTRTPPGSAVSLIEAEWKGGEPKID</sequence>
<evidence type="ECO:0000313" key="6">
    <source>
        <dbReference type="EMBL" id="KAF2847815.1"/>
    </source>
</evidence>
<dbReference type="InterPro" id="IPR036390">
    <property type="entry name" value="WH_DNA-bd_sf"/>
</dbReference>
<dbReference type="EMBL" id="MU006322">
    <property type="protein sequence ID" value="KAF2847815.1"/>
    <property type="molecule type" value="Genomic_DNA"/>
</dbReference>
<organism evidence="6 7">
    <name type="scientific">Plenodomus tracheiphilus IPT5</name>
    <dbReference type="NCBI Taxonomy" id="1408161"/>
    <lineage>
        <taxon>Eukaryota</taxon>
        <taxon>Fungi</taxon>
        <taxon>Dikarya</taxon>
        <taxon>Ascomycota</taxon>
        <taxon>Pezizomycotina</taxon>
        <taxon>Dothideomycetes</taxon>
        <taxon>Pleosporomycetidae</taxon>
        <taxon>Pleosporales</taxon>
        <taxon>Pleosporineae</taxon>
        <taxon>Leptosphaeriaceae</taxon>
        <taxon>Plenodomus</taxon>
    </lineage>
</organism>
<evidence type="ECO:0000256" key="2">
    <source>
        <dbReference type="ARBA" id="ARBA00022679"/>
    </source>
</evidence>
<keyword evidence="7" id="KW-1185">Reference proteome</keyword>
<dbReference type="InterPro" id="IPR016461">
    <property type="entry name" value="COMT-like"/>
</dbReference>
<dbReference type="Pfam" id="PF00891">
    <property type="entry name" value="Methyltransf_2"/>
    <property type="match status" value="1"/>
</dbReference>
<evidence type="ECO:0000256" key="3">
    <source>
        <dbReference type="ARBA" id="ARBA00022691"/>
    </source>
</evidence>
<dbReference type="InterPro" id="IPR001077">
    <property type="entry name" value="COMT_C"/>
</dbReference>
<dbReference type="Proteomes" id="UP000799423">
    <property type="component" value="Unassembled WGS sequence"/>
</dbReference>
<evidence type="ECO:0000259" key="5">
    <source>
        <dbReference type="Pfam" id="PF08100"/>
    </source>
</evidence>
<evidence type="ECO:0000259" key="4">
    <source>
        <dbReference type="Pfam" id="PF00891"/>
    </source>
</evidence>
<keyword evidence="3" id="KW-0949">S-adenosyl-L-methionine</keyword>
<reference evidence="6" key="1">
    <citation type="submission" date="2020-01" db="EMBL/GenBank/DDBJ databases">
        <authorList>
            <consortium name="DOE Joint Genome Institute"/>
            <person name="Haridas S."/>
            <person name="Albert R."/>
            <person name="Binder M."/>
            <person name="Bloem J."/>
            <person name="Labutti K."/>
            <person name="Salamov A."/>
            <person name="Andreopoulos B."/>
            <person name="Baker S.E."/>
            <person name="Barry K."/>
            <person name="Bills G."/>
            <person name="Bluhm B.H."/>
            <person name="Cannon C."/>
            <person name="Castanera R."/>
            <person name="Culley D.E."/>
            <person name="Daum C."/>
            <person name="Ezra D."/>
            <person name="Gonzalez J.B."/>
            <person name="Henrissat B."/>
            <person name="Kuo A."/>
            <person name="Liang C."/>
            <person name="Lipzen A."/>
            <person name="Lutzoni F."/>
            <person name="Magnuson J."/>
            <person name="Mondo S."/>
            <person name="Nolan M."/>
            <person name="Ohm R."/>
            <person name="Pangilinan J."/>
            <person name="Park H.-J."/>
            <person name="Ramirez L."/>
            <person name="Alfaro M."/>
            <person name="Sun H."/>
            <person name="Tritt A."/>
            <person name="Yoshinaga Y."/>
            <person name="Zwiers L.-H."/>
            <person name="Turgeon B.G."/>
            <person name="Goodwin S.B."/>
            <person name="Spatafora J.W."/>
            <person name="Crous P.W."/>
            <person name="Grigoriev I.V."/>
        </authorList>
    </citation>
    <scope>NUCLEOTIDE SEQUENCE</scope>
    <source>
        <strain evidence="6">IPT5</strain>
    </source>
</reference>
<dbReference type="SUPFAM" id="SSF53335">
    <property type="entry name" value="S-adenosyl-L-methionine-dependent methyltransferases"/>
    <property type="match status" value="1"/>
</dbReference>